<proteinExistence type="predicted"/>
<organism evidence="1 2">
    <name type="scientific">Dallia pectoralis</name>
    <name type="common">Alaska blackfish</name>
    <dbReference type="NCBI Taxonomy" id="75939"/>
    <lineage>
        <taxon>Eukaryota</taxon>
        <taxon>Metazoa</taxon>
        <taxon>Chordata</taxon>
        <taxon>Craniata</taxon>
        <taxon>Vertebrata</taxon>
        <taxon>Euteleostomi</taxon>
        <taxon>Actinopterygii</taxon>
        <taxon>Neopterygii</taxon>
        <taxon>Teleostei</taxon>
        <taxon>Protacanthopterygii</taxon>
        <taxon>Esociformes</taxon>
        <taxon>Umbridae</taxon>
        <taxon>Dallia</taxon>
    </lineage>
</organism>
<protein>
    <submittedName>
        <fullName evidence="1">Uncharacterized protein</fullName>
    </submittedName>
</protein>
<sequence>MQAFYLPVPGLGRGVHQGWGNRGRFHRHLLIGQRAKGAESEDRLMLCALRGVEWRVCRVSEQHSLCLDRTLPGSAAQRRAQVNGEPKNFPLLPTLTKLRNIRIYCLSLRVTVVTLHVACDHTDTNTHS</sequence>
<accession>A0ACC2HJN7</accession>
<keyword evidence="2" id="KW-1185">Reference proteome</keyword>
<reference evidence="1" key="1">
    <citation type="submission" date="2021-05" db="EMBL/GenBank/DDBJ databases">
        <authorList>
            <person name="Pan Q."/>
            <person name="Jouanno E."/>
            <person name="Zahm M."/>
            <person name="Klopp C."/>
            <person name="Cabau C."/>
            <person name="Louis A."/>
            <person name="Berthelot C."/>
            <person name="Parey E."/>
            <person name="Roest Crollius H."/>
            <person name="Montfort J."/>
            <person name="Robinson-Rechavi M."/>
            <person name="Bouchez O."/>
            <person name="Lampietro C."/>
            <person name="Lopez Roques C."/>
            <person name="Donnadieu C."/>
            <person name="Postlethwait J."/>
            <person name="Bobe J."/>
            <person name="Dillon D."/>
            <person name="Chandos A."/>
            <person name="von Hippel F."/>
            <person name="Guiguen Y."/>
        </authorList>
    </citation>
    <scope>NUCLEOTIDE SEQUENCE</scope>
    <source>
        <strain evidence="1">YG-Jan2019</strain>
    </source>
</reference>
<dbReference type="EMBL" id="CM055729">
    <property type="protein sequence ID" value="KAJ8015698.1"/>
    <property type="molecule type" value="Genomic_DNA"/>
</dbReference>
<comment type="caution">
    <text evidence="1">The sequence shown here is derived from an EMBL/GenBank/DDBJ whole genome shotgun (WGS) entry which is preliminary data.</text>
</comment>
<dbReference type="Proteomes" id="UP001157502">
    <property type="component" value="Chromosome 2"/>
</dbReference>
<evidence type="ECO:0000313" key="2">
    <source>
        <dbReference type="Proteomes" id="UP001157502"/>
    </source>
</evidence>
<gene>
    <name evidence="1" type="ORF">DPEC_G00028820</name>
</gene>
<evidence type="ECO:0000313" key="1">
    <source>
        <dbReference type="EMBL" id="KAJ8015698.1"/>
    </source>
</evidence>
<name>A0ACC2HJN7_DALPE</name>